<comment type="pathway">
    <text evidence="1 13">Carbohydrate degradation; glycolysis; pyruvate from D-glyceraldehyde 3-phosphate: step 5/5.</text>
</comment>
<keyword evidence="7 13" id="KW-0418">Kinase</keyword>
<evidence type="ECO:0000313" key="16">
    <source>
        <dbReference type="EMBL" id="GFE84005.1"/>
    </source>
</evidence>
<dbReference type="EC" id="2.7.1.40" evidence="3 12"/>
<name>A0A829YL17_9GAMM</name>
<feature type="domain" description="Pyruvate kinase barrel" evidence="14">
    <location>
        <begin position="3"/>
        <end position="325"/>
    </location>
</feature>
<dbReference type="InterPro" id="IPR015793">
    <property type="entry name" value="Pyrv_Knase_brl"/>
</dbReference>
<accession>A0A829YL17</accession>
<comment type="similarity">
    <text evidence="2 13">Belongs to the pyruvate kinase family.</text>
</comment>
<dbReference type="InterPro" id="IPR015795">
    <property type="entry name" value="Pyrv_Knase_C"/>
</dbReference>
<sequence length="477" mass="51747">MLRRTKILTTLGPATDNPKVLGEMLRAGADVVRVNFSHGEAAAHANRVKMVREVAEQVGKWVAVLGDLQGPKIRIDRFVEGKVFLNEGEPFVLDVSLDSSAGTAQTVGVAYKNLPRDVRAGDTLLLNDGLIVLEVNDVDGPRIKTKVVVGGELSNNKGINKQGGGLSAGALTDKDREHIKLAAELGVDYLAVSFARDGHDMEEARQLLRAAGGHGHLVAKIERSEALVNLDRIIQASDAVMVARGDLGVEVGYAELTGLQKHIISACRKRNRVAITATQMMESMIHNPVPTRAEVSDIANAVMDGTDAVMLSGESAVGKYPVKAVATMAQVILGAEKYESSHTPVRARSEHGIFEKTDEAIAMAVMYTANHLKVKAIVALTESGSTPLWMSRIRADIPIYAFTRHEETRRRVMLYRGVYPVTFDITHANAQLLYADIFKLMLKQGMVEMGDRIILTKGELSGVSGKTNAMKILEVRV</sequence>
<dbReference type="Pfam" id="PF02887">
    <property type="entry name" value="PK_C"/>
    <property type="match status" value="1"/>
</dbReference>
<dbReference type="SUPFAM" id="SSF51621">
    <property type="entry name" value="Phosphoenolpyruvate/pyruvate domain"/>
    <property type="match status" value="1"/>
</dbReference>
<comment type="caution">
    <text evidence="16">The sequence shown here is derived from an EMBL/GenBank/DDBJ whole genome shotgun (WGS) entry which is preliminary data.</text>
</comment>
<gene>
    <name evidence="16" type="ORF">GCM10011487_60050</name>
</gene>
<evidence type="ECO:0000256" key="8">
    <source>
        <dbReference type="ARBA" id="ARBA00022840"/>
    </source>
</evidence>
<evidence type="ECO:0000256" key="4">
    <source>
        <dbReference type="ARBA" id="ARBA00022679"/>
    </source>
</evidence>
<evidence type="ECO:0000256" key="9">
    <source>
        <dbReference type="ARBA" id="ARBA00022842"/>
    </source>
</evidence>
<dbReference type="Gene3D" id="2.40.33.10">
    <property type="entry name" value="PK beta-barrel domain-like"/>
    <property type="match status" value="1"/>
</dbReference>
<dbReference type="InterPro" id="IPR015806">
    <property type="entry name" value="Pyrv_Knase_insert_dom_sf"/>
</dbReference>
<protein>
    <recommendedName>
        <fullName evidence="3 12">Pyruvate kinase</fullName>
        <ecNumber evidence="3 12">2.7.1.40</ecNumber>
    </recommendedName>
</protein>
<dbReference type="GO" id="GO:0005524">
    <property type="term" value="F:ATP binding"/>
    <property type="evidence" value="ECO:0007669"/>
    <property type="project" value="UniProtKB-KW"/>
</dbReference>
<keyword evidence="4 13" id="KW-0808">Transferase</keyword>
<dbReference type="NCBIfam" id="TIGR01064">
    <property type="entry name" value="pyruv_kin"/>
    <property type="match status" value="1"/>
</dbReference>
<evidence type="ECO:0000259" key="15">
    <source>
        <dbReference type="Pfam" id="PF02887"/>
    </source>
</evidence>
<evidence type="ECO:0000256" key="11">
    <source>
        <dbReference type="ARBA" id="ARBA00023317"/>
    </source>
</evidence>
<dbReference type="SUPFAM" id="SSF52935">
    <property type="entry name" value="PK C-terminal domain-like"/>
    <property type="match status" value="1"/>
</dbReference>
<dbReference type="InterPro" id="IPR015813">
    <property type="entry name" value="Pyrv/PenolPyrv_kinase-like_dom"/>
</dbReference>
<dbReference type="FunFam" id="2.40.33.10:FF:000001">
    <property type="entry name" value="Pyruvate kinase"/>
    <property type="match status" value="1"/>
</dbReference>
<keyword evidence="17" id="KW-1185">Reference proteome</keyword>
<evidence type="ECO:0000256" key="12">
    <source>
        <dbReference type="NCBIfam" id="TIGR01064"/>
    </source>
</evidence>
<evidence type="ECO:0000256" key="7">
    <source>
        <dbReference type="ARBA" id="ARBA00022777"/>
    </source>
</evidence>
<keyword evidence="11 16" id="KW-0670">Pyruvate</keyword>
<evidence type="ECO:0000256" key="10">
    <source>
        <dbReference type="ARBA" id="ARBA00023152"/>
    </source>
</evidence>
<dbReference type="NCBIfam" id="NF004491">
    <property type="entry name" value="PRK05826.1"/>
    <property type="match status" value="1"/>
</dbReference>
<evidence type="ECO:0000256" key="6">
    <source>
        <dbReference type="ARBA" id="ARBA00022741"/>
    </source>
</evidence>
<dbReference type="EMBL" id="BLJN01000007">
    <property type="protein sequence ID" value="GFE84005.1"/>
    <property type="molecule type" value="Genomic_DNA"/>
</dbReference>
<keyword evidence="10 13" id="KW-0324">Glycolysis</keyword>
<dbReference type="InterPro" id="IPR040442">
    <property type="entry name" value="Pyrv_kinase-like_dom_sf"/>
</dbReference>
<evidence type="ECO:0000256" key="5">
    <source>
        <dbReference type="ARBA" id="ARBA00022723"/>
    </source>
</evidence>
<keyword evidence="6" id="KW-0547">Nucleotide-binding</keyword>
<comment type="catalytic activity">
    <reaction evidence="13">
        <text>pyruvate + ATP = phosphoenolpyruvate + ADP + H(+)</text>
        <dbReference type="Rhea" id="RHEA:18157"/>
        <dbReference type="ChEBI" id="CHEBI:15361"/>
        <dbReference type="ChEBI" id="CHEBI:15378"/>
        <dbReference type="ChEBI" id="CHEBI:30616"/>
        <dbReference type="ChEBI" id="CHEBI:58702"/>
        <dbReference type="ChEBI" id="CHEBI:456216"/>
        <dbReference type="EC" id="2.7.1.40"/>
    </reaction>
</comment>
<dbReference type="GO" id="GO:0030955">
    <property type="term" value="F:potassium ion binding"/>
    <property type="evidence" value="ECO:0007669"/>
    <property type="project" value="UniProtKB-UniRule"/>
</dbReference>
<proteinExistence type="inferred from homology"/>
<evidence type="ECO:0000256" key="3">
    <source>
        <dbReference type="ARBA" id="ARBA00012142"/>
    </source>
</evidence>
<organism evidence="16 17">
    <name type="scientific">Steroidobacter agaridevorans</name>
    <dbReference type="NCBI Taxonomy" id="2695856"/>
    <lineage>
        <taxon>Bacteria</taxon>
        <taxon>Pseudomonadati</taxon>
        <taxon>Pseudomonadota</taxon>
        <taxon>Gammaproteobacteria</taxon>
        <taxon>Steroidobacterales</taxon>
        <taxon>Steroidobacteraceae</taxon>
        <taxon>Steroidobacter</taxon>
    </lineage>
</organism>
<dbReference type="PRINTS" id="PR01050">
    <property type="entry name" value="PYRUVTKNASE"/>
</dbReference>
<keyword evidence="8" id="KW-0067">ATP-binding</keyword>
<dbReference type="Gene3D" id="3.40.1380.20">
    <property type="entry name" value="Pyruvate kinase, C-terminal domain"/>
    <property type="match status" value="1"/>
</dbReference>
<dbReference type="Pfam" id="PF00224">
    <property type="entry name" value="PK"/>
    <property type="match status" value="1"/>
</dbReference>
<dbReference type="RefSeq" id="WP_161815606.1">
    <property type="nucleotide sequence ID" value="NZ_BLJN01000007.1"/>
</dbReference>
<evidence type="ECO:0000256" key="13">
    <source>
        <dbReference type="RuleBase" id="RU000504"/>
    </source>
</evidence>
<dbReference type="GO" id="GO:0004743">
    <property type="term" value="F:pyruvate kinase activity"/>
    <property type="evidence" value="ECO:0007669"/>
    <property type="project" value="UniProtKB-UniRule"/>
</dbReference>
<reference evidence="17" key="1">
    <citation type="submission" date="2020-01" db="EMBL/GenBank/DDBJ databases">
        <title>'Steroidobacter agaridevorans' sp. nov., agar-degrading bacteria isolated from rhizosphere soils.</title>
        <authorList>
            <person name="Ikenaga M."/>
            <person name="Kataoka M."/>
            <person name="Murouchi A."/>
            <person name="Katsuragi S."/>
            <person name="Sakai M."/>
        </authorList>
    </citation>
    <scope>NUCLEOTIDE SEQUENCE [LARGE SCALE GENOMIC DNA]</scope>
    <source>
        <strain evidence="17">YU21-B</strain>
    </source>
</reference>
<keyword evidence="5" id="KW-0479">Metal-binding</keyword>
<dbReference type="InterPro" id="IPR011037">
    <property type="entry name" value="Pyrv_Knase-like_insert_dom_sf"/>
</dbReference>
<evidence type="ECO:0000259" key="14">
    <source>
        <dbReference type="Pfam" id="PF00224"/>
    </source>
</evidence>
<dbReference type="NCBIfam" id="NF004978">
    <property type="entry name" value="PRK06354.1"/>
    <property type="match status" value="1"/>
</dbReference>
<keyword evidence="9 13" id="KW-0460">Magnesium</keyword>
<feature type="domain" description="Pyruvate kinase C-terminal" evidence="15">
    <location>
        <begin position="359"/>
        <end position="473"/>
    </location>
</feature>
<dbReference type="Gene3D" id="3.20.20.60">
    <property type="entry name" value="Phosphoenolpyruvate-binding domains"/>
    <property type="match status" value="1"/>
</dbReference>
<dbReference type="InterPro" id="IPR036918">
    <property type="entry name" value="Pyrv_Knase_C_sf"/>
</dbReference>
<dbReference type="UniPathway" id="UPA00109">
    <property type="reaction ID" value="UER00188"/>
</dbReference>
<dbReference type="InterPro" id="IPR001697">
    <property type="entry name" value="Pyr_Knase"/>
</dbReference>
<dbReference type="AlphaFoldDB" id="A0A829YL17"/>
<dbReference type="SUPFAM" id="SSF50800">
    <property type="entry name" value="PK beta-barrel domain-like"/>
    <property type="match status" value="1"/>
</dbReference>
<dbReference type="Proteomes" id="UP000445000">
    <property type="component" value="Unassembled WGS sequence"/>
</dbReference>
<dbReference type="PANTHER" id="PTHR11817">
    <property type="entry name" value="PYRUVATE KINASE"/>
    <property type="match status" value="1"/>
</dbReference>
<evidence type="ECO:0000256" key="2">
    <source>
        <dbReference type="ARBA" id="ARBA00008663"/>
    </source>
</evidence>
<dbReference type="GO" id="GO:0000287">
    <property type="term" value="F:magnesium ion binding"/>
    <property type="evidence" value="ECO:0007669"/>
    <property type="project" value="UniProtKB-UniRule"/>
</dbReference>
<dbReference type="GO" id="GO:0016301">
    <property type="term" value="F:kinase activity"/>
    <property type="evidence" value="ECO:0007669"/>
    <property type="project" value="UniProtKB-KW"/>
</dbReference>
<evidence type="ECO:0000256" key="1">
    <source>
        <dbReference type="ARBA" id="ARBA00004997"/>
    </source>
</evidence>
<evidence type="ECO:0000313" key="17">
    <source>
        <dbReference type="Proteomes" id="UP000445000"/>
    </source>
</evidence>